<sequence length="76" mass="7501">MEKTVSPASSVATTVFKFGDDFVVSSFRCIVTGGSAIAAEKTACCDGDGGCGDTKSGGVMLLIAGCSPTTGSALEK</sequence>
<evidence type="ECO:0000313" key="1">
    <source>
        <dbReference type="EMBL" id="MCI34542.1"/>
    </source>
</evidence>
<reference evidence="1 2" key="1">
    <citation type="journal article" date="2018" name="Front. Plant Sci.">
        <title>Red Clover (Trifolium pratense) and Zigzag Clover (T. medium) - A Picture of Genomic Similarities and Differences.</title>
        <authorList>
            <person name="Dluhosova J."/>
            <person name="Istvanek J."/>
            <person name="Nedelnik J."/>
            <person name="Repkova J."/>
        </authorList>
    </citation>
    <scope>NUCLEOTIDE SEQUENCE [LARGE SCALE GENOMIC DNA]</scope>
    <source>
        <strain evidence="2">cv. 10/8</strain>
        <tissue evidence="1">Leaf</tissue>
    </source>
</reference>
<dbReference type="EMBL" id="LXQA010214744">
    <property type="protein sequence ID" value="MCI34542.1"/>
    <property type="molecule type" value="Genomic_DNA"/>
</dbReference>
<keyword evidence="2" id="KW-1185">Reference proteome</keyword>
<protein>
    <submittedName>
        <fullName evidence="1">Uncharacterized protein</fullName>
    </submittedName>
</protein>
<name>A0A392REI5_9FABA</name>
<comment type="caution">
    <text evidence="1">The sequence shown here is derived from an EMBL/GenBank/DDBJ whole genome shotgun (WGS) entry which is preliminary data.</text>
</comment>
<dbReference type="AlphaFoldDB" id="A0A392REI5"/>
<dbReference type="Proteomes" id="UP000265520">
    <property type="component" value="Unassembled WGS sequence"/>
</dbReference>
<accession>A0A392REI5</accession>
<evidence type="ECO:0000313" key="2">
    <source>
        <dbReference type="Proteomes" id="UP000265520"/>
    </source>
</evidence>
<proteinExistence type="predicted"/>
<organism evidence="1 2">
    <name type="scientific">Trifolium medium</name>
    <dbReference type="NCBI Taxonomy" id="97028"/>
    <lineage>
        <taxon>Eukaryota</taxon>
        <taxon>Viridiplantae</taxon>
        <taxon>Streptophyta</taxon>
        <taxon>Embryophyta</taxon>
        <taxon>Tracheophyta</taxon>
        <taxon>Spermatophyta</taxon>
        <taxon>Magnoliopsida</taxon>
        <taxon>eudicotyledons</taxon>
        <taxon>Gunneridae</taxon>
        <taxon>Pentapetalae</taxon>
        <taxon>rosids</taxon>
        <taxon>fabids</taxon>
        <taxon>Fabales</taxon>
        <taxon>Fabaceae</taxon>
        <taxon>Papilionoideae</taxon>
        <taxon>50 kb inversion clade</taxon>
        <taxon>NPAAA clade</taxon>
        <taxon>Hologalegina</taxon>
        <taxon>IRL clade</taxon>
        <taxon>Trifolieae</taxon>
        <taxon>Trifolium</taxon>
    </lineage>
</organism>